<comment type="caution">
    <text evidence="1">The sequence shown here is derived from an EMBL/GenBank/DDBJ whole genome shotgun (WGS) entry which is preliminary data.</text>
</comment>
<dbReference type="EMBL" id="JAELVF020000001">
    <property type="protein sequence ID" value="MBU7598548.1"/>
    <property type="molecule type" value="Genomic_DNA"/>
</dbReference>
<proteinExistence type="predicted"/>
<evidence type="ECO:0000313" key="2">
    <source>
        <dbReference type="Proteomes" id="UP000694501"/>
    </source>
</evidence>
<reference evidence="1" key="1">
    <citation type="submission" date="2021-06" db="EMBL/GenBank/DDBJ databases">
        <title>Sequencing of actinobacteria type strains.</title>
        <authorList>
            <person name="Nguyen G.-S."/>
            <person name="Wentzel A."/>
        </authorList>
    </citation>
    <scope>NUCLEOTIDE SEQUENCE</scope>
    <source>
        <strain evidence="1">P38-E01</strain>
    </source>
</reference>
<dbReference type="RefSeq" id="WP_211042637.1">
    <property type="nucleotide sequence ID" value="NZ_JAELVF020000001.1"/>
</dbReference>
<dbReference type="AlphaFoldDB" id="A0A949N941"/>
<name>A0A949N941_9ACTN</name>
<gene>
    <name evidence="1" type="ORF">JGS22_013225</name>
</gene>
<sequence length="475" mass="51388">MAATAQQADSERTLVFEVSTLYGLATLSAALDAGRFGSREGTRRILLTSHNASVPETATRLPETAGWRTLAARFDTVVDWNETIAPLHPSAWAPSERELPLLQRLLSDRWGVRGRLTLVVESVHAAPAASLASIFAEADIEVYADGLMSYGPTREKLRQATASRVQRLLHLDLVPGLVPLLLSEYQVPAEPVPDTAFRAVLDEISQVAAGAENAADVLDATARRATAVLLGQYLAALNLLTAREEEQQHIRMLNGVAAAGHRTVLFKPHPTAPASYSRSLAEAAAAADVELVVLDAPMLAETVFDRVRPELVVGCFSTAMFTASTYYGIPVARVGTDQLLERLTPYQNSNRVPVTLVDWLVPELSGEGPGAQGQLVRERTDGTTSALVRAVGYCMQAKLYPSLRADTARWLSAELGPRTARYFKKRRLTALELPGGMAPPGVVGQLRRVPGSSYALRMLRRAKRGLTARRAATGR</sequence>
<evidence type="ECO:0000313" key="1">
    <source>
        <dbReference type="EMBL" id="MBU7598548.1"/>
    </source>
</evidence>
<accession>A0A949N941</accession>
<organism evidence="1 2">
    <name type="scientific">Streptomyces tardus</name>
    <dbReference type="NCBI Taxonomy" id="2780544"/>
    <lineage>
        <taxon>Bacteria</taxon>
        <taxon>Bacillati</taxon>
        <taxon>Actinomycetota</taxon>
        <taxon>Actinomycetes</taxon>
        <taxon>Kitasatosporales</taxon>
        <taxon>Streptomycetaceae</taxon>
        <taxon>Streptomyces</taxon>
    </lineage>
</organism>
<dbReference type="InterPro" id="IPR010866">
    <property type="entry name" value="A-2_8-polyST"/>
</dbReference>
<dbReference type="Proteomes" id="UP000694501">
    <property type="component" value="Unassembled WGS sequence"/>
</dbReference>
<dbReference type="Pfam" id="PF07388">
    <property type="entry name" value="A-2_8-polyST"/>
    <property type="match status" value="1"/>
</dbReference>
<keyword evidence="2" id="KW-1185">Reference proteome</keyword>
<protein>
    <submittedName>
        <fullName evidence="1">Alpha-2,8-polysialyltransferase family protein</fullName>
    </submittedName>
</protein>